<feature type="compositionally biased region" description="Basic and acidic residues" evidence="1">
    <location>
        <begin position="349"/>
        <end position="360"/>
    </location>
</feature>
<feature type="region of interest" description="Disordered" evidence="1">
    <location>
        <begin position="349"/>
        <end position="454"/>
    </location>
</feature>
<feature type="compositionally biased region" description="Basic and acidic residues" evidence="1">
    <location>
        <begin position="375"/>
        <end position="396"/>
    </location>
</feature>
<protein>
    <submittedName>
        <fullName evidence="2">Uncharacterized protein</fullName>
    </submittedName>
</protein>
<keyword evidence="3" id="KW-1185">Reference proteome</keyword>
<feature type="region of interest" description="Disordered" evidence="1">
    <location>
        <begin position="474"/>
        <end position="495"/>
    </location>
</feature>
<reference evidence="2" key="3">
    <citation type="submission" date="2025-09" db="UniProtKB">
        <authorList>
            <consortium name="Ensembl"/>
        </authorList>
    </citation>
    <scope>IDENTIFICATION</scope>
</reference>
<dbReference type="Proteomes" id="UP000314981">
    <property type="component" value="Chromosome 16"/>
</dbReference>
<feature type="compositionally biased region" description="Low complexity" evidence="1">
    <location>
        <begin position="400"/>
        <end position="413"/>
    </location>
</feature>
<evidence type="ECO:0000313" key="3">
    <source>
        <dbReference type="Proteomes" id="UP000314981"/>
    </source>
</evidence>
<reference evidence="2" key="2">
    <citation type="submission" date="2025-08" db="UniProtKB">
        <authorList>
            <consortium name="Ensembl"/>
        </authorList>
    </citation>
    <scope>IDENTIFICATION</scope>
</reference>
<feature type="region of interest" description="Disordered" evidence="1">
    <location>
        <begin position="54"/>
        <end position="96"/>
    </location>
</feature>
<feature type="region of interest" description="Disordered" evidence="1">
    <location>
        <begin position="1"/>
        <end position="36"/>
    </location>
</feature>
<evidence type="ECO:0000313" key="2">
    <source>
        <dbReference type="Ensembl" id="ENSBIXP00000030645.1"/>
    </source>
</evidence>
<name>A0A4W2E3G3_BOBOX</name>
<evidence type="ECO:0000256" key="1">
    <source>
        <dbReference type="SAM" id="MobiDB-lite"/>
    </source>
</evidence>
<accession>A0A4W2E3G3</accession>
<feature type="compositionally biased region" description="Basic and acidic residues" evidence="1">
    <location>
        <begin position="417"/>
        <end position="430"/>
    </location>
</feature>
<dbReference type="Ensembl" id="ENSBIXT00000003438.1">
    <property type="protein sequence ID" value="ENSBIXP00000030645.1"/>
    <property type="gene ID" value="ENSBIXG00000012687.1"/>
</dbReference>
<organism evidence="2 3">
    <name type="scientific">Bos indicus x Bos taurus</name>
    <name type="common">Hybrid cattle</name>
    <dbReference type="NCBI Taxonomy" id="30522"/>
    <lineage>
        <taxon>Eukaryota</taxon>
        <taxon>Metazoa</taxon>
        <taxon>Chordata</taxon>
        <taxon>Craniata</taxon>
        <taxon>Vertebrata</taxon>
        <taxon>Euteleostomi</taxon>
        <taxon>Mammalia</taxon>
        <taxon>Eutheria</taxon>
        <taxon>Laurasiatheria</taxon>
        <taxon>Artiodactyla</taxon>
        <taxon>Ruminantia</taxon>
        <taxon>Pecora</taxon>
        <taxon>Bovidae</taxon>
        <taxon>Bovinae</taxon>
        <taxon>Bos</taxon>
    </lineage>
</organism>
<sequence>MGPISEKLRPAPHCPISPLTGQRRAGAPARGHPYLPRRTSATCRWEWAGRGHLGAVSGRSPPGVRRAPQRGGDSGVRLLPDLPRQRKGNDRGGAGRGLTQHLAEEQLLQVSQHGHHKLGVHLEEGALLLAFGGGRGPGALLRLGLAGEQLVVRLGVVAHGRLGSFAERLDLGVGAARDPAWLPQAGRERGQRGLGAARRAALGLEERVLGLGQRLGHQRSLAALGAALARALGRLGHVVAPLGLIQLHLLLRVRKEREVGERLLLAQVGGGRPAGDSAVHAAGLEDLELRRAGLGRAAAAGRLGALGQHGSAVRRRLPSRAPRLVRALAAAAAQLHLGLRALDAAAQHSAREERMDDPGVCRHRGRRGGGGGAGRGRERTEETAEEGRGRGREPRRGGRNARQAAGKGRSRGAMGRGRGEGAGRGKDKLKFLNRSKRNTRPEARQRSGCPARIPGPCPPGRWVPRALSCPPAGAEAAGCDSGRRKEGEDGGGEGCARARSWARESISGSGGGGVCSRDPGAEGCGDEGFDPVFSSLSAQSGQDLGHGWSPAAPGGRGRWEGLLRRWGRGVQVKGAEA</sequence>
<dbReference type="AlphaFoldDB" id="A0A4W2E3G3"/>
<feature type="region of interest" description="Disordered" evidence="1">
    <location>
        <begin position="526"/>
        <end position="557"/>
    </location>
</feature>
<proteinExistence type="predicted"/>
<reference evidence="2 3" key="1">
    <citation type="submission" date="2018-11" db="EMBL/GenBank/DDBJ databases">
        <title>Haplotype-resolved cattle genomes.</title>
        <authorList>
            <person name="Low W.Y."/>
            <person name="Tearle R."/>
            <person name="Bickhart D.M."/>
            <person name="Rosen B.D."/>
            <person name="Koren S."/>
            <person name="Rhie A."/>
            <person name="Hiendleder S."/>
            <person name="Phillippy A.M."/>
            <person name="Smith T.P.L."/>
            <person name="Williams J.L."/>
        </authorList>
    </citation>
    <scope>NUCLEOTIDE SEQUENCE [LARGE SCALE GENOMIC DNA]</scope>
</reference>